<organism evidence="5 8">
    <name type="scientific">Allgaiera indica</name>
    <dbReference type="NCBI Taxonomy" id="765699"/>
    <lineage>
        <taxon>Bacteria</taxon>
        <taxon>Pseudomonadati</taxon>
        <taxon>Pseudomonadota</taxon>
        <taxon>Alphaproteobacteria</taxon>
        <taxon>Rhodobacterales</taxon>
        <taxon>Paracoccaceae</taxon>
        <taxon>Allgaiera</taxon>
    </lineage>
</organism>
<evidence type="ECO:0000256" key="3">
    <source>
        <dbReference type="ARBA" id="ARBA00023163"/>
    </source>
</evidence>
<accession>A0AAN5A204</accession>
<keyword evidence="3" id="KW-0804">Transcription</keyword>
<dbReference type="InterPro" id="IPR011711">
    <property type="entry name" value="GntR_C"/>
</dbReference>
<keyword evidence="1" id="KW-0805">Transcription regulation</keyword>
<proteinExistence type="predicted"/>
<dbReference type="Proteomes" id="UP000634647">
    <property type="component" value="Unassembled WGS sequence"/>
</dbReference>
<reference evidence="5" key="3">
    <citation type="submission" date="2023-06" db="EMBL/GenBank/DDBJ databases">
        <authorList>
            <person name="Sun Q."/>
            <person name="Zhou Y."/>
        </authorList>
    </citation>
    <scope>NUCLEOTIDE SEQUENCE</scope>
    <source>
        <strain evidence="5">CGMCC 1.10859</strain>
    </source>
</reference>
<protein>
    <submittedName>
        <fullName evidence="5 6">Transcriptional regulator</fullName>
    </submittedName>
</protein>
<evidence type="ECO:0000313" key="8">
    <source>
        <dbReference type="Proteomes" id="UP000634647"/>
    </source>
</evidence>
<dbReference type="Proteomes" id="UP000199541">
    <property type="component" value="Unassembled WGS sequence"/>
</dbReference>
<evidence type="ECO:0000256" key="2">
    <source>
        <dbReference type="ARBA" id="ARBA00023125"/>
    </source>
</evidence>
<keyword evidence="2" id="KW-0238">DNA-binding</keyword>
<dbReference type="Gene3D" id="1.10.10.10">
    <property type="entry name" value="Winged helix-like DNA-binding domain superfamily/Winged helix DNA-binding domain"/>
    <property type="match status" value="1"/>
</dbReference>
<dbReference type="CDD" id="cd07377">
    <property type="entry name" value="WHTH_GntR"/>
    <property type="match status" value="1"/>
</dbReference>
<dbReference type="Pfam" id="PF07729">
    <property type="entry name" value="FCD"/>
    <property type="match status" value="1"/>
</dbReference>
<reference evidence="6 7" key="2">
    <citation type="submission" date="2016-10" db="EMBL/GenBank/DDBJ databases">
        <authorList>
            <person name="Varghese N."/>
            <person name="Submissions S."/>
        </authorList>
    </citation>
    <scope>NUCLEOTIDE SEQUENCE [LARGE SCALE GENOMIC DNA]</scope>
    <source>
        <strain evidence="6 7">DSM 24802</strain>
    </source>
</reference>
<dbReference type="Pfam" id="PF00392">
    <property type="entry name" value="GntR"/>
    <property type="match status" value="1"/>
</dbReference>
<dbReference type="InterPro" id="IPR036388">
    <property type="entry name" value="WH-like_DNA-bd_sf"/>
</dbReference>
<evidence type="ECO:0000259" key="4">
    <source>
        <dbReference type="PROSITE" id="PS50949"/>
    </source>
</evidence>
<dbReference type="PANTHER" id="PTHR43537">
    <property type="entry name" value="TRANSCRIPTIONAL REGULATOR, GNTR FAMILY"/>
    <property type="match status" value="1"/>
</dbReference>
<evidence type="ECO:0000313" key="5">
    <source>
        <dbReference type="EMBL" id="GHE05093.1"/>
    </source>
</evidence>
<name>A0AAN5A204_9RHOB</name>
<evidence type="ECO:0000313" key="7">
    <source>
        <dbReference type="Proteomes" id="UP000199541"/>
    </source>
</evidence>
<keyword evidence="7" id="KW-1185">Reference proteome</keyword>
<dbReference type="SUPFAM" id="SSF48008">
    <property type="entry name" value="GntR ligand-binding domain-like"/>
    <property type="match status" value="1"/>
</dbReference>
<dbReference type="RefSeq" id="WP_035839439.1">
    <property type="nucleotide sequence ID" value="NZ_BNAB01000021.1"/>
</dbReference>
<dbReference type="SUPFAM" id="SSF46785">
    <property type="entry name" value="Winged helix' DNA-binding domain"/>
    <property type="match status" value="1"/>
</dbReference>
<dbReference type="InterPro" id="IPR036390">
    <property type="entry name" value="WH_DNA-bd_sf"/>
</dbReference>
<dbReference type="SMART" id="SM00895">
    <property type="entry name" value="FCD"/>
    <property type="match status" value="1"/>
</dbReference>
<comment type="caution">
    <text evidence="5">The sequence shown here is derived from an EMBL/GenBank/DDBJ whole genome shotgun (WGS) entry which is preliminary data.</text>
</comment>
<dbReference type="InterPro" id="IPR000524">
    <property type="entry name" value="Tscrpt_reg_HTH_GntR"/>
</dbReference>
<dbReference type="GO" id="GO:0003700">
    <property type="term" value="F:DNA-binding transcription factor activity"/>
    <property type="evidence" value="ECO:0007669"/>
    <property type="project" value="InterPro"/>
</dbReference>
<sequence length="227" mass="25665">MTAQTLPEKIAYRLRRDILRGKLPPGAPIKERDFAAEEDVSRMPVREAIRILAQEGLVMLRPSRSPIVAQLSFKEVADQTEVLIALEKLSAELACRNASDADVDRLAEITDRIAAQFDQMDPLDMFELDMSFHRAIAAASGNRALAETHSSYLARLWRIRYLAASQRRNRERVVTEHRRIIAAVRNRDPSAARDAIDNHLWHLAEDIRELIEAEGPNANPKDPARST</sequence>
<gene>
    <name evidence="5" type="ORF">GCM10008024_34650</name>
    <name evidence="6" type="ORF">SAMN05444006_12347</name>
</gene>
<reference evidence="5" key="1">
    <citation type="journal article" date="2014" name="Int. J. Syst. Evol. Microbiol.">
        <title>Complete genome sequence of Corynebacterium casei LMG S-19264T (=DSM 44701T), isolated from a smear-ripened cheese.</title>
        <authorList>
            <consortium name="US DOE Joint Genome Institute (JGI-PGF)"/>
            <person name="Walter F."/>
            <person name="Albersmeier A."/>
            <person name="Kalinowski J."/>
            <person name="Ruckert C."/>
        </authorList>
    </citation>
    <scope>NUCLEOTIDE SEQUENCE</scope>
    <source>
        <strain evidence="5">CGMCC 1.10859</strain>
    </source>
</reference>
<dbReference type="EMBL" id="BNAB01000021">
    <property type="protein sequence ID" value="GHE05093.1"/>
    <property type="molecule type" value="Genomic_DNA"/>
</dbReference>
<dbReference type="InterPro" id="IPR008920">
    <property type="entry name" value="TF_FadR/GntR_C"/>
</dbReference>
<dbReference type="PANTHER" id="PTHR43537:SF50">
    <property type="entry name" value="TRANSCRIPTIONAL REGULATORY PROTEIN"/>
    <property type="match status" value="1"/>
</dbReference>
<evidence type="ECO:0000256" key="1">
    <source>
        <dbReference type="ARBA" id="ARBA00023015"/>
    </source>
</evidence>
<dbReference type="GO" id="GO:0003677">
    <property type="term" value="F:DNA binding"/>
    <property type="evidence" value="ECO:0007669"/>
    <property type="project" value="UniProtKB-KW"/>
</dbReference>
<dbReference type="EMBL" id="FNOB01000023">
    <property type="protein sequence ID" value="SDX66804.1"/>
    <property type="molecule type" value="Genomic_DNA"/>
</dbReference>
<dbReference type="SMART" id="SM00345">
    <property type="entry name" value="HTH_GNTR"/>
    <property type="match status" value="1"/>
</dbReference>
<dbReference type="PROSITE" id="PS50949">
    <property type="entry name" value="HTH_GNTR"/>
    <property type="match status" value="1"/>
</dbReference>
<feature type="domain" description="HTH gntR-type" evidence="4">
    <location>
        <begin position="4"/>
        <end position="71"/>
    </location>
</feature>
<evidence type="ECO:0000313" key="6">
    <source>
        <dbReference type="EMBL" id="SDX66804.1"/>
    </source>
</evidence>
<dbReference type="Gene3D" id="1.20.120.530">
    <property type="entry name" value="GntR ligand-binding domain-like"/>
    <property type="match status" value="1"/>
</dbReference>
<dbReference type="AlphaFoldDB" id="A0AAN5A204"/>